<name>A0ABP1RJ78_9HEXA</name>
<dbReference type="SUPFAM" id="SSF53448">
    <property type="entry name" value="Nucleotide-diphospho-sugar transferases"/>
    <property type="match status" value="1"/>
</dbReference>
<proteinExistence type="predicted"/>
<dbReference type="InterPro" id="IPR029044">
    <property type="entry name" value="Nucleotide-diphossugar_trans"/>
</dbReference>
<dbReference type="Gene3D" id="3.90.550.10">
    <property type="entry name" value="Spore Coat Polysaccharide Biosynthesis Protein SpsA, Chain A"/>
    <property type="match status" value="1"/>
</dbReference>
<accession>A0ABP1RJ78</accession>
<organism evidence="1 2">
    <name type="scientific">Orchesella dallaii</name>
    <dbReference type="NCBI Taxonomy" id="48710"/>
    <lineage>
        <taxon>Eukaryota</taxon>
        <taxon>Metazoa</taxon>
        <taxon>Ecdysozoa</taxon>
        <taxon>Arthropoda</taxon>
        <taxon>Hexapoda</taxon>
        <taxon>Collembola</taxon>
        <taxon>Entomobryomorpha</taxon>
        <taxon>Entomobryoidea</taxon>
        <taxon>Orchesellidae</taxon>
        <taxon>Orchesellinae</taxon>
        <taxon>Orchesella</taxon>
    </lineage>
</organism>
<comment type="caution">
    <text evidence="1">The sequence shown here is derived from an EMBL/GenBank/DDBJ whole genome shotgun (WGS) entry which is preliminary data.</text>
</comment>
<protein>
    <submittedName>
        <fullName evidence="1">Uncharacterized protein</fullName>
    </submittedName>
</protein>
<dbReference type="Proteomes" id="UP001642540">
    <property type="component" value="Unassembled WGS sequence"/>
</dbReference>
<keyword evidence="2" id="KW-1185">Reference proteome</keyword>
<gene>
    <name evidence="1" type="ORF">ODALV1_LOCUS22836</name>
</gene>
<evidence type="ECO:0000313" key="1">
    <source>
        <dbReference type="EMBL" id="CAL8129075.1"/>
    </source>
</evidence>
<sequence>MAVDPNNQIWLTSALTDNDVPKALTLCFSLKRGLTNRKQGVIASQKISPVLKEALHRGFDLFFYLDEDRNTAGLKCEDFAKLFALTLKSFRKCFYLEPTIVVIRNCDEVFEIVMHEQENFVFTQKENNMSVLLLRPSLLTFEVLMSSIADANGTDEQSGLSVMFPSEKTDCPSAGDFYSEYAEIFKMETLVGDAFSKWLEYAKNNLNSEKSIIRVLEVGAGKKRETL</sequence>
<evidence type="ECO:0000313" key="2">
    <source>
        <dbReference type="Proteomes" id="UP001642540"/>
    </source>
</evidence>
<reference evidence="1 2" key="1">
    <citation type="submission" date="2024-08" db="EMBL/GenBank/DDBJ databases">
        <authorList>
            <person name="Cucini C."/>
            <person name="Frati F."/>
        </authorList>
    </citation>
    <scope>NUCLEOTIDE SEQUENCE [LARGE SCALE GENOMIC DNA]</scope>
</reference>
<dbReference type="EMBL" id="CAXLJM020000076">
    <property type="protein sequence ID" value="CAL8129075.1"/>
    <property type="molecule type" value="Genomic_DNA"/>
</dbReference>